<keyword evidence="3" id="KW-0902">Two-component regulatory system</keyword>
<evidence type="ECO:0000259" key="7">
    <source>
        <dbReference type="Pfam" id="PF13581"/>
    </source>
</evidence>
<dbReference type="Pfam" id="PF13581">
    <property type="entry name" value="HATPase_c_2"/>
    <property type="match status" value="1"/>
</dbReference>
<evidence type="ECO:0000256" key="5">
    <source>
        <dbReference type="SAM" id="Phobius"/>
    </source>
</evidence>
<proteinExistence type="predicted"/>
<gene>
    <name evidence="8" type="ORF">HJ588_12300</name>
</gene>
<feature type="domain" description="Histidine kinase/HSP90-like ATPase" evidence="7">
    <location>
        <begin position="314"/>
        <end position="397"/>
    </location>
</feature>
<dbReference type="PANTHER" id="PTHR24421:SF61">
    <property type="entry name" value="OXYGEN SENSOR HISTIDINE KINASE NREB"/>
    <property type="match status" value="1"/>
</dbReference>
<organism evidence="8 9">
    <name type="scientific">Flexivirga aerilata</name>
    <dbReference type="NCBI Taxonomy" id="1656889"/>
    <lineage>
        <taxon>Bacteria</taxon>
        <taxon>Bacillati</taxon>
        <taxon>Actinomycetota</taxon>
        <taxon>Actinomycetes</taxon>
        <taxon>Micrococcales</taxon>
        <taxon>Dermacoccaceae</taxon>
        <taxon>Flexivirga</taxon>
    </lineage>
</organism>
<keyword evidence="2" id="KW-0418">Kinase</keyword>
<reference evidence="8 9" key="1">
    <citation type="submission" date="2020-05" db="EMBL/GenBank/DDBJ databases">
        <title>Flexivirga sp. ID2601S isolated from air conditioner.</title>
        <authorList>
            <person name="Kim D.H."/>
        </authorList>
    </citation>
    <scope>NUCLEOTIDE SEQUENCE [LARGE SCALE GENOMIC DNA]</scope>
    <source>
        <strain evidence="8 9">ID2601S</strain>
    </source>
</reference>
<protein>
    <submittedName>
        <fullName evidence="8">PspC domain-containing protein</fullName>
    </submittedName>
</protein>
<sequence>MSEATGTPERARAGRPPLARPTTGRMVAGVCAGVSTHLGVPLQSLRVLTALSGLFLFGLPVYVFLWLTMPETDKPPLISPFEKSQQRVPKRRLILIGLPVLVVGALAVTGGVRSAGRLSLTLPLLVIAAGLVLVWSRLDRSERRQWLSAEDRRETRIRTMIGVALAAFGLILLLSQGGGLTRLRDVAIAVLVVLVGAAILGAPFIARLFDSLRQEQAERIRATEKADIAAHLHDSVLQTLALIQRRADDPQAVQLLARAQERELRGWLYADDRSADSTLAAAVAAAAHDIETLHGTPIDLVVTGDRTLDESGGALVRALREALANAVRHGAPPVSVYLEVGPRQVEAFVRDHGSGFALDEVPDDRLGVRESIIGRMRRHGGEAEVRRRDDGTEVRLRLIGTPDTATQHEEKEG</sequence>
<keyword evidence="9" id="KW-1185">Reference proteome</keyword>
<dbReference type="InterPro" id="IPR003594">
    <property type="entry name" value="HATPase_dom"/>
</dbReference>
<dbReference type="SUPFAM" id="SSF55874">
    <property type="entry name" value="ATPase domain of HSP90 chaperone/DNA topoisomerase II/histidine kinase"/>
    <property type="match status" value="1"/>
</dbReference>
<dbReference type="GO" id="GO:0016301">
    <property type="term" value="F:kinase activity"/>
    <property type="evidence" value="ECO:0007669"/>
    <property type="project" value="UniProtKB-KW"/>
</dbReference>
<feature type="transmembrane region" description="Helical" evidence="5">
    <location>
        <begin position="186"/>
        <end position="209"/>
    </location>
</feature>
<accession>A0A849AJ77</accession>
<comment type="caution">
    <text evidence="8">The sequence shown here is derived from an EMBL/GenBank/DDBJ whole genome shotgun (WGS) entry which is preliminary data.</text>
</comment>
<evidence type="ECO:0000256" key="1">
    <source>
        <dbReference type="ARBA" id="ARBA00022679"/>
    </source>
</evidence>
<feature type="region of interest" description="Disordered" evidence="4">
    <location>
        <begin position="1"/>
        <end position="21"/>
    </location>
</feature>
<evidence type="ECO:0000259" key="6">
    <source>
        <dbReference type="Pfam" id="PF04024"/>
    </source>
</evidence>
<evidence type="ECO:0000313" key="8">
    <source>
        <dbReference type="EMBL" id="NNG40043.1"/>
    </source>
</evidence>
<dbReference type="PANTHER" id="PTHR24421">
    <property type="entry name" value="NITRATE/NITRITE SENSOR PROTEIN NARX-RELATED"/>
    <property type="match status" value="1"/>
</dbReference>
<evidence type="ECO:0000256" key="3">
    <source>
        <dbReference type="ARBA" id="ARBA00023012"/>
    </source>
</evidence>
<dbReference type="RefSeq" id="WP_171155979.1">
    <property type="nucleotide sequence ID" value="NZ_JABENB010000002.1"/>
</dbReference>
<feature type="transmembrane region" description="Helical" evidence="5">
    <location>
        <begin position="47"/>
        <end position="67"/>
    </location>
</feature>
<dbReference type="AlphaFoldDB" id="A0A849AJ77"/>
<dbReference type="EMBL" id="JABENB010000002">
    <property type="protein sequence ID" value="NNG40043.1"/>
    <property type="molecule type" value="Genomic_DNA"/>
</dbReference>
<dbReference type="GO" id="GO:0000160">
    <property type="term" value="P:phosphorelay signal transduction system"/>
    <property type="evidence" value="ECO:0007669"/>
    <property type="project" value="UniProtKB-KW"/>
</dbReference>
<dbReference type="Proteomes" id="UP000557772">
    <property type="component" value="Unassembled WGS sequence"/>
</dbReference>
<keyword evidence="1" id="KW-0808">Transferase</keyword>
<keyword evidence="5" id="KW-1133">Transmembrane helix</keyword>
<keyword evidence="5" id="KW-0472">Membrane</keyword>
<dbReference type="Gene3D" id="3.30.565.10">
    <property type="entry name" value="Histidine kinase-like ATPase, C-terminal domain"/>
    <property type="match status" value="1"/>
</dbReference>
<evidence type="ECO:0000256" key="2">
    <source>
        <dbReference type="ARBA" id="ARBA00022777"/>
    </source>
</evidence>
<name>A0A849AJ77_9MICO</name>
<dbReference type="Pfam" id="PF04024">
    <property type="entry name" value="PspC"/>
    <property type="match status" value="1"/>
</dbReference>
<dbReference type="InterPro" id="IPR050482">
    <property type="entry name" value="Sensor_HK_TwoCompSys"/>
</dbReference>
<feature type="domain" description="Phage shock protein PspC N-terminal" evidence="6">
    <location>
        <begin position="17"/>
        <end position="71"/>
    </location>
</feature>
<evidence type="ECO:0000313" key="9">
    <source>
        <dbReference type="Proteomes" id="UP000557772"/>
    </source>
</evidence>
<feature type="transmembrane region" description="Helical" evidence="5">
    <location>
        <begin position="157"/>
        <end position="174"/>
    </location>
</feature>
<dbReference type="InterPro" id="IPR007168">
    <property type="entry name" value="Phageshock_PspC_N"/>
</dbReference>
<dbReference type="InterPro" id="IPR036890">
    <property type="entry name" value="HATPase_C_sf"/>
</dbReference>
<keyword evidence="5" id="KW-0812">Transmembrane</keyword>
<feature type="transmembrane region" description="Helical" evidence="5">
    <location>
        <begin position="93"/>
        <end position="112"/>
    </location>
</feature>
<feature type="transmembrane region" description="Helical" evidence="5">
    <location>
        <begin position="118"/>
        <end position="136"/>
    </location>
</feature>
<evidence type="ECO:0000256" key="4">
    <source>
        <dbReference type="SAM" id="MobiDB-lite"/>
    </source>
</evidence>